<protein>
    <submittedName>
        <fullName evidence="1">Uncharacterized protein</fullName>
    </submittedName>
</protein>
<keyword evidence="2" id="KW-1185">Reference proteome</keyword>
<comment type="caution">
    <text evidence="1">The sequence shown here is derived from an EMBL/GenBank/DDBJ whole genome shotgun (WGS) entry which is preliminary data.</text>
</comment>
<evidence type="ECO:0000313" key="1">
    <source>
        <dbReference type="EMBL" id="TRW17539.1"/>
    </source>
</evidence>
<sequence>MPWNDLPAWYARVHDTPRDAGPTLTMVTLRTVAGVTAADVDWHRDTEFGTLVDWAKAGFFVLGFTAVDRAELTLFCALEPDEITARVAQLPLVAAGLAHADIRAVSSLRLTRPLELARG</sequence>
<dbReference type="AlphaFoldDB" id="A0A552UH40"/>
<dbReference type="RefSeq" id="WP_143555084.1">
    <property type="nucleotide sequence ID" value="NZ_VJWA01000001.1"/>
</dbReference>
<name>A0A552UH40_9SPHN</name>
<reference evidence="1 2" key="1">
    <citation type="submission" date="2019-07" db="EMBL/GenBank/DDBJ databases">
        <title>Novel species isolated from glacier.</title>
        <authorList>
            <person name="Liu Q."/>
            <person name="Xin Y.-H."/>
        </authorList>
    </citation>
    <scope>NUCLEOTIDE SEQUENCE [LARGE SCALE GENOMIC DNA]</scope>
    <source>
        <strain evidence="1 2">LB1R16</strain>
    </source>
</reference>
<dbReference type="Proteomes" id="UP000317894">
    <property type="component" value="Unassembled WGS sequence"/>
</dbReference>
<accession>A0A552UH40</accession>
<dbReference type="OrthoDB" id="7391127at2"/>
<dbReference type="EMBL" id="VJWA01000001">
    <property type="protein sequence ID" value="TRW17539.1"/>
    <property type="molecule type" value="Genomic_DNA"/>
</dbReference>
<evidence type="ECO:0000313" key="2">
    <source>
        <dbReference type="Proteomes" id="UP000317894"/>
    </source>
</evidence>
<gene>
    <name evidence="1" type="ORF">FMM06_05135</name>
</gene>
<proteinExistence type="predicted"/>
<organism evidence="1 2">
    <name type="scientific">Glacieibacterium frigidum</name>
    <dbReference type="NCBI Taxonomy" id="2593303"/>
    <lineage>
        <taxon>Bacteria</taxon>
        <taxon>Pseudomonadati</taxon>
        <taxon>Pseudomonadota</taxon>
        <taxon>Alphaproteobacteria</taxon>
        <taxon>Sphingomonadales</taxon>
        <taxon>Sphingosinicellaceae</taxon>
        <taxon>Glacieibacterium</taxon>
    </lineage>
</organism>